<keyword evidence="6" id="KW-0408">Iron</keyword>
<dbReference type="SUPFAM" id="SSF48264">
    <property type="entry name" value="Cytochrome P450"/>
    <property type="match status" value="1"/>
</dbReference>
<dbReference type="GO" id="GO:0004497">
    <property type="term" value="F:monooxygenase activity"/>
    <property type="evidence" value="ECO:0007669"/>
    <property type="project" value="UniProtKB-KW"/>
</dbReference>
<dbReference type="GO" id="GO:0005506">
    <property type="term" value="F:iron ion binding"/>
    <property type="evidence" value="ECO:0007669"/>
    <property type="project" value="InterPro"/>
</dbReference>
<dbReference type="InterPro" id="IPR036396">
    <property type="entry name" value="Cyt_P450_sf"/>
</dbReference>
<dbReference type="PANTHER" id="PTHR24291">
    <property type="entry name" value="CYTOCHROME P450 FAMILY 4"/>
    <property type="match status" value="1"/>
</dbReference>
<keyword evidence="5" id="KW-0256">Endoplasmic reticulum</keyword>
<dbReference type="InterPro" id="IPR001128">
    <property type="entry name" value="Cyt_P450"/>
</dbReference>
<reference evidence="9 10" key="1">
    <citation type="journal article" date="2018" name="Gigascience">
        <title>Genomes of trombidid mites reveal novel predicted allergens and laterally-transferred genes associated with secondary metabolism.</title>
        <authorList>
            <person name="Dong X."/>
            <person name="Chaisiri K."/>
            <person name="Xia D."/>
            <person name="Armstrong S.D."/>
            <person name="Fang Y."/>
            <person name="Donnelly M.J."/>
            <person name="Kadowaki T."/>
            <person name="McGarry J.W."/>
            <person name="Darby A.C."/>
            <person name="Makepeace B.L."/>
        </authorList>
    </citation>
    <scope>NUCLEOTIDE SEQUENCE [LARGE SCALE GENOMIC DNA]</scope>
    <source>
        <strain evidence="9">UoL-WK</strain>
    </source>
</reference>
<evidence type="ECO:0000256" key="1">
    <source>
        <dbReference type="ARBA" id="ARBA00001971"/>
    </source>
</evidence>
<keyword evidence="4" id="KW-0479">Metal-binding</keyword>
<evidence type="ECO:0000313" key="10">
    <source>
        <dbReference type="Proteomes" id="UP000285301"/>
    </source>
</evidence>
<name>A0A443Q5Y9_9ACAR</name>
<dbReference type="Proteomes" id="UP000285301">
    <property type="component" value="Unassembled WGS sequence"/>
</dbReference>
<keyword evidence="7" id="KW-0560">Oxidoreductase</keyword>
<keyword evidence="10" id="KW-1185">Reference proteome</keyword>
<keyword evidence="4" id="KW-0349">Heme</keyword>
<comment type="caution">
    <text evidence="9">The sequence shown here is derived from an EMBL/GenBank/DDBJ whole genome shotgun (WGS) entry which is preliminary data.</text>
</comment>
<evidence type="ECO:0000313" key="9">
    <source>
        <dbReference type="EMBL" id="RWR98446.1"/>
    </source>
</evidence>
<dbReference type="STRING" id="1965070.A0A443Q5Y9"/>
<feature type="non-terminal residue" evidence="9">
    <location>
        <position position="1"/>
    </location>
</feature>
<sequence length="78" mass="9018">GKRSQELVKELHAFTRKVIEDRKKELLKSDNADGERKSLTFLDLLLHQHLKDQSISLEEIREEVDTFAFAGHDTTGRV</sequence>
<proteinExistence type="inferred from homology"/>
<dbReference type="GO" id="GO:0016705">
    <property type="term" value="F:oxidoreductase activity, acting on paired donors, with incorporation or reduction of molecular oxygen"/>
    <property type="evidence" value="ECO:0007669"/>
    <property type="project" value="InterPro"/>
</dbReference>
<dbReference type="GO" id="GO:0005789">
    <property type="term" value="C:endoplasmic reticulum membrane"/>
    <property type="evidence" value="ECO:0007669"/>
    <property type="project" value="UniProtKB-SubCell"/>
</dbReference>
<dbReference type="GO" id="GO:0020037">
    <property type="term" value="F:heme binding"/>
    <property type="evidence" value="ECO:0007669"/>
    <property type="project" value="InterPro"/>
</dbReference>
<protein>
    <submittedName>
        <fullName evidence="9">Cytochrome P450 4c3-like protein</fullName>
    </submittedName>
</protein>
<evidence type="ECO:0000256" key="5">
    <source>
        <dbReference type="ARBA" id="ARBA00022824"/>
    </source>
</evidence>
<accession>A0A443Q5Y9</accession>
<evidence type="ECO:0000256" key="7">
    <source>
        <dbReference type="ARBA" id="ARBA00023033"/>
    </source>
</evidence>
<evidence type="ECO:0000256" key="6">
    <source>
        <dbReference type="ARBA" id="ARBA00023004"/>
    </source>
</evidence>
<dbReference type="OrthoDB" id="6427845at2759"/>
<gene>
    <name evidence="9" type="ORF">B4U79_18913</name>
</gene>
<comment type="similarity">
    <text evidence="3">Belongs to the cytochrome P450 family.</text>
</comment>
<keyword evidence="7" id="KW-0503">Monooxygenase</keyword>
<dbReference type="Pfam" id="PF00067">
    <property type="entry name" value="p450"/>
    <property type="match status" value="1"/>
</dbReference>
<evidence type="ECO:0000256" key="8">
    <source>
        <dbReference type="ARBA" id="ARBA00023136"/>
    </source>
</evidence>
<dbReference type="PANTHER" id="PTHR24291:SF189">
    <property type="entry name" value="CYTOCHROME P450 4C3-RELATED"/>
    <property type="match status" value="1"/>
</dbReference>
<keyword evidence="8" id="KW-0472">Membrane</keyword>
<evidence type="ECO:0000256" key="4">
    <source>
        <dbReference type="ARBA" id="ARBA00022617"/>
    </source>
</evidence>
<evidence type="ECO:0000256" key="3">
    <source>
        <dbReference type="ARBA" id="ARBA00010617"/>
    </source>
</evidence>
<organism evidence="9 10">
    <name type="scientific">Dinothrombium tinctorium</name>
    <dbReference type="NCBI Taxonomy" id="1965070"/>
    <lineage>
        <taxon>Eukaryota</taxon>
        <taxon>Metazoa</taxon>
        <taxon>Ecdysozoa</taxon>
        <taxon>Arthropoda</taxon>
        <taxon>Chelicerata</taxon>
        <taxon>Arachnida</taxon>
        <taxon>Acari</taxon>
        <taxon>Acariformes</taxon>
        <taxon>Trombidiformes</taxon>
        <taxon>Prostigmata</taxon>
        <taxon>Anystina</taxon>
        <taxon>Parasitengona</taxon>
        <taxon>Trombidioidea</taxon>
        <taxon>Trombidiidae</taxon>
        <taxon>Dinothrombium</taxon>
    </lineage>
</organism>
<dbReference type="InterPro" id="IPR050196">
    <property type="entry name" value="Cytochrome_P450_Monoox"/>
</dbReference>
<comment type="subcellular location">
    <subcellularLocation>
        <location evidence="2">Endoplasmic reticulum membrane</location>
    </subcellularLocation>
</comment>
<dbReference type="Gene3D" id="1.10.630.10">
    <property type="entry name" value="Cytochrome P450"/>
    <property type="match status" value="1"/>
</dbReference>
<comment type="cofactor">
    <cofactor evidence="1">
        <name>heme</name>
        <dbReference type="ChEBI" id="CHEBI:30413"/>
    </cofactor>
</comment>
<evidence type="ECO:0000256" key="2">
    <source>
        <dbReference type="ARBA" id="ARBA00004586"/>
    </source>
</evidence>
<dbReference type="EMBL" id="NCKU01021894">
    <property type="protein sequence ID" value="RWR98446.1"/>
    <property type="molecule type" value="Genomic_DNA"/>
</dbReference>
<dbReference type="AlphaFoldDB" id="A0A443Q5Y9"/>